<gene>
    <name evidence="1" type="ORF">DDT54_05895</name>
    <name evidence="2" type="ORF">EH206_13850</name>
</gene>
<name>A0A2U1UUU9_9GAMM</name>
<dbReference type="InterPro" id="IPR009364">
    <property type="entry name" value="YdaT-like"/>
</dbReference>
<dbReference type="RefSeq" id="WP_009113396.1">
    <property type="nucleotide sequence ID" value="NZ_CP034036.1"/>
</dbReference>
<dbReference type="AlphaFoldDB" id="A0A2U1UUU9"/>
<dbReference type="GO" id="GO:0008168">
    <property type="term" value="F:methyltransferase activity"/>
    <property type="evidence" value="ECO:0007669"/>
    <property type="project" value="UniProtKB-KW"/>
</dbReference>
<keyword evidence="1" id="KW-0808">Transferase</keyword>
<proteinExistence type="predicted"/>
<keyword evidence="4" id="KW-1185">Reference proteome</keyword>
<evidence type="ECO:0000313" key="4">
    <source>
        <dbReference type="Proteomes" id="UP000303847"/>
    </source>
</evidence>
<dbReference type="EMBL" id="QDKK01000004">
    <property type="protein sequence ID" value="PWC25427.1"/>
    <property type="molecule type" value="Genomic_DNA"/>
</dbReference>
<dbReference type="Pfam" id="PF06254">
    <property type="entry name" value="YdaT_toxin"/>
    <property type="match status" value="1"/>
</dbReference>
<protein>
    <submittedName>
        <fullName evidence="1">tRNA-(Guanine-N1)-methyltransferase</fullName>
    </submittedName>
</protein>
<keyword evidence="1" id="KW-0489">Methyltransferase</keyword>
<dbReference type="Proteomes" id="UP000295985">
    <property type="component" value="Unassembled WGS sequence"/>
</dbReference>
<dbReference type="GO" id="GO:0032259">
    <property type="term" value="P:methylation"/>
    <property type="evidence" value="ECO:0007669"/>
    <property type="project" value="UniProtKB-KW"/>
</dbReference>
<dbReference type="Proteomes" id="UP000303847">
    <property type="component" value="Chromosome"/>
</dbReference>
<dbReference type="OrthoDB" id="6432580at2"/>
<evidence type="ECO:0000313" key="1">
    <source>
        <dbReference type="EMBL" id="PWC25427.1"/>
    </source>
</evidence>
<evidence type="ECO:0000313" key="3">
    <source>
        <dbReference type="Proteomes" id="UP000295985"/>
    </source>
</evidence>
<dbReference type="Gene3D" id="1.10.3600.10">
    <property type="entry name" value="Putative bacterial toxin ydaT"/>
    <property type="match status" value="1"/>
</dbReference>
<reference evidence="1 3" key="1">
    <citation type="submission" date="2018-04" db="EMBL/GenBank/DDBJ databases">
        <title>Brenneria corticis sp.nov.</title>
        <authorList>
            <person name="Li Y."/>
        </authorList>
    </citation>
    <scope>NUCLEOTIDE SEQUENCE [LARGE SCALE GENOMIC DNA]</scope>
    <source>
        <strain evidence="1 3">LMG 2694</strain>
    </source>
</reference>
<organism evidence="1 3">
    <name type="scientific">Brenneria nigrifluens DSM 30175 = ATCC 13028</name>
    <dbReference type="NCBI Taxonomy" id="1121120"/>
    <lineage>
        <taxon>Bacteria</taxon>
        <taxon>Pseudomonadati</taxon>
        <taxon>Pseudomonadota</taxon>
        <taxon>Gammaproteobacteria</taxon>
        <taxon>Enterobacterales</taxon>
        <taxon>Pectobacteriaceae</taxon>
        <taxon>Brenneria</taxon>
    </lineage>
</organism>
<dbReference type="EMBL" id="CP034036">
    <property type="protein sequence ID" value="QCR05177.1"/>
    <property type="molecule type" value="Genomic_DNA"/>
</dbReference>
<reference evidence="2 4" key="2">
    <citation type="submission" date="2018-11" db="EMBL/GenBank/DDBJ databases">
        <title>Genome sequences of Brenneria nigrifluens and Brenneria rubrifaciens.</title>
        <authorList>
            <person name="Poret-Peterson A.T."/>
            <person name="McClean A.E."/>
            <person name="Kluepfel D.A."/>
        </authorList>
    </citation>
    <scope>NUCLEOTIDE SEQUENCE [LARGE SCALE GENOMIC DNA]</scope>
    <source>
        <strain evidence="2 4">ATCC 13028</strain>
    </source>
</reference>
<accession>A0A2U1UUU9</accession>
<sequence>MENIEELKAEVEAWAVEVGQDTVAIEITRQFFIVGGDPNIRLRETEQGGVADWKAIYNNRQQIFRWLRSDSKASSRKVKALAPAIREALPAERRARLGGGSVQHLVCVAIREFSTAIISVLLNDRDISRQLAAANTALAAMEPALHKRRLTTALSRQDQYESGRIYQTARY</sequence>
<evidence type="ECO:0000313" key="2">
    <source>
        <dbReference type="EMBL" id="QCR05177.1"/>
    </source>
</evidence>
<dbReference type="InterPro" id="IPR037042">
    <property type="entry name" value="YdaT-like_sf"/>
</dbReference>